<gene>
    <name evidence="2" type="ORF">PF011_g28267</name>
</gene>
<accession>A0A6A3H773</accession>
<reference evidence="2 3" key="1">
    <citation type="submission" date="2018-09" db="EMBL/GenBank/DDBJ databases">
        <title>Genomic investigation of the strawberry pathogen Phytophthora fragariae indicates pathogenicity is determined by transcriptional variation in three key races.</title>
        <authorList>
            <person name="Adams T.M."/>
            <person name="Armitage A.D."/>
            <person name="Sobczyk M.K."/>
            <person name="Bates H.J."/>
            <person name="Dunwell J.M."/>
            <person name="Nellist C.F."/>
            <person name="Harrison R.J."/>
        </authorList>
    </citation>
    <scope>NUCLEOTIDE SEQUENCE [LARGE SCALE GENOMIC DNA]</scope>
    <source>
        <strain evidence="2 3">SCRP245</strain>
    </source>
</reference>
<proteinExistence type="predicted"/>
<dbReference type="AlphaFoldDB" id="A0A6A3H773"/>
<evidence type="ECO:0000256" key="1">
    <source>
        <dbReference type="SAM" id="MobiDB-lite"/>
    </source>
</evidence>
<comment type="caution">
    <text evidence="2">The sequence shown here is derived from an EMBL/GenBank/DDBJ whole genome shotgun (WGS) entry which is preliminary data.</text>
</comment>
<organism evidence="2 3">
    <name type="scientific">Phytophthora fragariae</name>
    <dbReference type="NCBI Taxonomy" id="53985"/>
    <lineage>
        <taxon>Eukaryota</taxon>
        <taxon>Sar</taxon>
        <taxon>Stramenopiles</taxon>
        <taxon>Oomycota</taxon>
        <taxon>Peronosporomycetes</taxon>
        <taxon>Peronosporales</taxon>
        <taxon>Peronosporaceae</taxon>
        <taxon>Phytophthora</taxon>
    </lineage>
</organism>
<evidence type="ECO:0000313" key="2">
    <source>
        <dbReference type="EMBL" id="KAE8965489.1"/>
    </source>
</evidence>
<feature type="compositionally biased region" description="Polar residues" evidence="1">
    <location>
        <begin position="1"/>
        <end position="14"/>
    </location>
</feature>
<name>A0A6A3H773_9STRA</name>
<evidence type="ECO:0000313" key="3">
    <source>
        <dbReference type="Proteomes" id="UP000460718"/>
    </source>
</evidence>
<feature type="region of interest" description="Disordered" evidence="1">
    <location>
        <begin position="1"/>
        <end position="24"/>
    </location>
</feature>
<dbReference type="Proteomes" id="UP000460718">
    <property type="component" value="Unassembled WGS sequence"/>
</dbReference>
<feature type="non-terminal residue" evidence="2">
    <location>
        <position position="106"/>
    </location>
</feature>
<sequence>MPLTGTNGAPNCSTVRPPEGQEASTAVAAGREFCEERKTEEKRGNACCNDCFPSISKEDKGMRAACARRVEGNAAHQENEDAGDESMFTHPVIQCIVISAYTYELS</sequence>
<protein>
    <submittedName>
        <fullName evidence="2">Uncharacterized protein</fullName>
    </submittedName>
</protein>
<dbReference type="EMBL" id="QXFW01004493">
    <property type="protein sequence ID" value="KAE8965489.1"/>
    <property type="molecule type" value="Genomic_DNA"/>
</dbReference>